<protein>
    <recommendedName>
        <fullName evidence="1">UDP-N-acetyl-alpha-D-muramoyl-L-alanyl-L-glutamate epimerase</fullName>
        <ecNumber evidence="1">5.1.1.23</ecNumber>
    </recommendedName>
    <alternativeName>
        <fullName evidence="1">UDP-MurNAc-L-Ala-L-Glu epimerase</fullName>
    </alternativeName>
</protein>
<keyword evidence="1" id="KW-0413">Isomerase</keyword>
<dbReference type="GO" id="GO:0005737">
    <property type="term" value="C:cytoplasm"/>
    <property type="evidence" value="ECO:0007669"/>
    <property type="project" value="UniProtKB-UniRule"/>
</dbReference>
<comment type="pathway">
    <text evidence="1">Cell wall biogenesis; peptidoglycan biosynthesis.</text>
</comment>
<dbReference type="GO" id="GO:0009252">
    <property type="term" value="P:peptidoglycan biosynthetic process"/>
    <property type="evidence" value="ECO:0007669"/>
    <property type="project" value="UniProtKB-UniRule"/>
</dbReference>
<keyword evidence="2" id="KW-0812">Transmembrane</keyword>
<dbReference type="InterPro" id="IPR058740">
    <property type="entry name" value="MurL_N"/>
</dbReference>
<keyword evidence="1" id="KW-0131">Cell cycle</keyword>
<dbReference type="GO" id="GO:0008360">
    <property type="term" value="P:regulation of cell shape"/>
    <property type="evidence" value="ECO:0007669"/>
    <property type="project" value="UniProtKB-KW"/>
</dbReference>
<reference evidence="6" key="1">
    <citation type="submission" date="2017-09" db="EMBL/GenBank/DDBJ databases">
        <title>Depth-based differentiation of microbial function through sediment-hosted aquifers and enrichment of novel symbionts in the deep terrestrial subsurface.</title>
        <authorList>
            <person name="Probst A.J."/>
            <person name="Ladd B."/>
            <person name="Jarett J.K."/>
            <person name="Geller-Mcgrath D.E."/>
            <person name="Sieber C.M.K."/>
            <person name="Emerson J.B."/>
            <person name="Anantharaman K."/>
            <person name="Thomas B.C."/>
            <person name="Malmstrom R."/>
            <person name="Stieglmeier M."/>
            <person name="Klingl A."/>
            <person name="Woyke T."/>
            <person name="Ryan C.M."/>
            <person name="Banfield J.F."/>
        </authorList>
    </citation>
    <scope>NUCLEOTIDE SEQUENCE [LARGE SCALE GENOMIC DNA]</scope>
</reference>
<dbReference type="AlphaFoldDB" id="A0A2H0YMB9"/>
<comment type="function">
    <text evidence="1">Cell wall formation. Catalyzes epimerization of the terminal L-glutamate in UDP-N-acetyl-alpha-D-muramoyl-L-alanyl-L-glutamate.</text>
</comment>
<evidence type="ECO:0000259" key="4">
    <source>
        <dbReference type="Pfam" id="PF26299"/>
    </source>
</evidence>
<dbReference type="HAMAP" id="MF_02209">
    <property type="entry name" value="MurL"/>
    <property type="match status" value="1"/>
</dbReference>
<dbReference type="Pfam" id="PF26299">
    <property type="entry name" value="MurL_N"/>
    <property type="match status" value="1"/>
</dbReference>
<dbReference type="GO" id="GO:0071555">
    <property type="term" value="P:cell wall organization"/>
    <property type="evidence" value="ECO:0007669"/>
    <property type="project" value="UniProtKB-KW"/>
</dbReference>
<keyword evidence="1" id="KW-0132">Cell division</keyword>
<keyword evidence="2" id="KW-1133">Transmembrane helix</keyword>
<gene>
    <name evidence="1" type="primary">murL</name>
    <name evidence="5" type="ORF">COT33_00895</name>
</gene>
<evidence type="ECO:0000259" key="3">
    <source>
        <dbReference type="Pfam" id="PF26298"/>
    </source>
</evidence>
<dbReference type="Proteomes" id="UP000230088">
    <property type="component" value="Unassembled WGS sequence"/>
</dbReference>
<name>A0A2H0YMB9_9BACT</name>
<comment type="similarity">
    <text evidence="1">Belongs to the MurL family.</text>
</comment>
<proteinExistence type="inferred from homology"/>
<dbReference type="EC" id="5.1.1.23" evidence="1"/>
<dbReference type="InterPro" id="IPR058741">
    <property type="entry name" value="MurL_C"/>
</dbReference>
<organism evidence="5 6">
    <name type="scientific">Candidatus Nealsonbacteria bacterium CG08_land_8_20_14_0_20_38_20</name>
    <dbReference type="NCBI Taxonomy" id="1974705"/>
    <lineage>
        <taxon>Bacteria</taxon>
        <taxon>Candidatus Nealsoniibacteriota</taxon>
    </lineage>
</organism>
<comment type="catalytic activity">
    <reaction evidence="1">
        <text>UDP-N-acetyl-alpha-D-muramoyl-L-alanyl-L-glutamate + ATP + H2O = UDP-N-acetyl-alpha-D-muramoyl-L-alanyl-D-glutamate + AMP + diphosphate + H(+)</text>
        <dbReference type="Rhea" id="RHEA:58812"/>
        <dbReference type="ChEBI" id="CHEBI:15377"/>
        <dbReference type="ChEBI" id="CHEBI:15378"/>
        <dbReference type="ChEBI" id="CHEBI:30616"/>
        <dbReference type="ChEBI" id="CHEBI:33019"/>
        <dbReference type="ChEBI" id="CHEBI:83900"/>
        <dbReference type="ChEBI" id="CHEBI:142725"/>
        <dbReference type="ChEBI" id="CHEBI:456215"/>
        <dbReference type="EC" id="5.1.1.23"/>
    </reaction>
</comment>
<dbReference type="UniPathway" id="UPA00219"/>
<evidence type="ECO:0000313" key="5">
    <source>
        <dbReference type="EMBL" id="PIS39647.1"/>
    </source>
</evidence>
<dbReference type="GO" id="GO:0016855">
    <property type="term" value="F:racemase and epimerase activity, acting on amino acids and derivatives"/>
    <property type="evidence" value="ECO:0007669"/>
    <property type="project" value="UniProtKB-UniRule"/>
</dbReference>
<keyword evidence="2" id="KW-0472">Membrane</keyword>
<accession>A0A2H0YMB9</accession>
<evidence type="ECO:0000256" key="2">
    <source>
        <dbReference type="SAM" id="Phobius"/>
    </source>
</evidence>
<feature type="domain" description="MurL C-terminal" evidence="3">
    <location>
        <begin position="337"/>
        <end position="426"/>
    </location>
</feature>
<evidence type="ECO:0000313" key="6">
    <source>
        <dbReference type="Proteomes" id="UP000230088"/>
    </source>
</evidence>
<evidence type="ECO:0000256" key="1">
    <source>
        <dbReference type="HAMAP-Rule" id="MF_02209"/>
    </source>
</evidence>
<feature type="transmembrane region" description="Helical" evidence="2">
    <location>
        <begin position="244"/>
        <end position="264"/>
    </location>
</feature>
<keyword evidence="1" id="KW-0961">Cell wall biogenesis/degradation</keyword>
<dbReference type="EMBL" id="PEYD01000014">
    <property type="protein sequence ID" value="PIS39647.1"/>
    <property type="molecule type" value="Genomic_DNA"/>
</dbReference>
<dbReference type="Pfam" id="PF26298">
    <property type="entry name" value="MurL_epimerase_C"/>
    <property type="match status" value="1"/>
</dbReference>
<keyword evidence="1" id="KW-0133">Cell shape</keyword>
<dbReference type="InterPro" id="IPR043689">
    <property type="entry name" value="MurL"/>
</dbReference>
<keyword evidence="1" id="KW-0573">Peptidoglycan synthesis</keyword>
<dbReference type="GO" id="GO:0051301">
    <property type="term" value="P:cell division"/>
    <property type="evidence" value="ECO:0007669"/>
    <property type="project" value="UniProtKB-KW"/>
</dbReference>
<feature type="domain" description="MurL N-terminal" evidence="4">
    <location>
        <begin position="58"/>
        <end position="315"/>
    </location>
</feature>
<comment type="caution">
    <text evidence="5">The sequence shown here is derived from an EMBL/GenBank/DDBJ whole genome shotgun (WGS) entry which is preliminary data.</text>
</comment>
<sequence length="485" mass="56581">MQNAKLQSKIQNLRKKYQKFIYGNYSWKISARNLEILFDFKIEPNPAPETSFRYGASIYFRPKVIIENVKKSQIKSVGKGVLDNLVFHLGLIELLSYWKATCSPKIEIQAGFLNKEQVLWWKELILNGMGQFFYENKINFTRPNFLKIIPKSNKYKKSATAEKLSLLENRILLPVGGGKDSAVTLELLTRANRNIRCFGLNPTNAALKIMKIAGCKNPIIVKRKIDRKLLELNQKGFLNGHTPFSAYLAFLSLFLAIIFGKRYIALSNERSSNEGNLKYLGATINHQYSKSFDFEEKFRHYSRKYLARNVEYFSFLRPLYEIQIAKIFSRYQKYFDVFLSCNEAYKTNSGAKKPTKKWCGKCPKCLFLFIILYPFLDEKKLLKIFGKNLFANKKLLPTMQQLTGERGFKPFECVGAKKECLVALYLSWKKYTGRILKLPILLKYFEEKILPKYPNLETESKKILNSWNEQNYLPKYFEGILKSQE</sequence>